<dbReference type="PROSITE" id="PS00714">
    <property type="entry name" value="NA_DICARBOXYL_SYMP_2"/>
    <property type="match status" value="1"/>
</dbReference>
<evidence type="ECO:0000256" key="4">
    <source>
        <dbReference type="ARBA" id="ARBA00022847"/>
    </source>
</evidence>
<feature type="transmembrane region" description="Helical" evidence="8">
    <location>
        <begin position="438"/>
        <end position="461"/>
    </location>
</feature>
<feature type="transmembrane region" description="Helical" evidence="8">
    <location>
        <begin position="47"/>
        <end position="68"/>
    </location>
</feature>
<evidence type="ECO:0000256" key="7">
    <source>
        <dbReference type="ARBA" id="ARBA00023180"/>
    </source>
</evidence>
<evidence type="ECO:0000256" key="3">
    <source>
        <dbReference type="ARBA" id="ARBA00022692"/>
    </source>
</evidence>
<dbReference type="Pfam" id="PF00375">
    <property type="entry name" value="SDF"/>
    <property type="match status" value="1"/>
</dbReference>
<evidence type="ECO:0000256" key="6">
    <source>
        <dbReference type="ARBA" id="ARBA00023136"/>
    </source>
</evidence>
<evidence type="ECO:0000256" key="5">
    <source>
        <dbReference type="ARBA" id="ARBA00022989"/>
    </source>
</evidence>
<keyword evidence="3 8" id="KW-0812">Transmembrane</keyword>
<dbReference type="InterPro" id="IPR036458">
    <property type="entry name" value="Na:dicarbo_symporter_sf"/>
</dbReference>
<feature type="transmembrane region" description="Helical" evidence="8">
    <location>
        <begin position="229"/>
        <end position="246"/>
    </location>
</feature>
<feature type="compositionally biased region" description="Acidic residues" evidence="9">
    <location>
        <begin position="512"/>
        <end position="526"/>
    </location>
</feature>
<dbReference type="Gene3D" id="1.10.3860.10">
    <property type="entry name" value="Sodium:dicarboxylate symporter"/>
    <property type="match status" value="1"/>
</dbReference>
<dbReference type="PRINTS" id="PR00173">
    <property type="entry name" value="EDTRNSPORT"/>
</dbReference>
<protein>
    <recommendedName>
        <fullName evidence="8">Amino acid transporter</fullName>
    </recommendedName>
</protein>
<dbReference type="InterPro" id="IPR018107">
    <property type="entry name" value="Na-dicarboxylate_symporter_CS"/>
</dbReference>
<evidence type="ECO:0000313" key="10">
    <source>
        <dbReference type="EMBL" id="JAP45375.1"/>
    </source>
</evidence>
<dbReference type="InterPro" id="IPR001991">
    <property type="entry name" value="Na-dicarboxylate_symporter"/>
</dbReference>
<keyword evidence="6 8" id="KW-0472">Membrane</keyword>
<keyword evidence="4 8" id="KW-0769">Symport</keyword>
<comment type="similarity">
    <text evidence="8">Belongs to the dicarboxylate/amino acid:cation symporter (DAACS) (TC 2.A.23) family.</text>
</comment>
<feature type="transmembrane region" description="Helical" evidence="8">
    <location>
        <begin position="412"/>
        <end position="432"/>
    </location>
</feature>
<feature type="region of interest" description="Disordered" evidence="9">
    <location>
        <begin position="509"/>
        <end position="534"/>
    </location>
</feature>
<evidence type="ECO:0000256" key="9">
    <source>
        <dbReference type="SAM" id="MobiDB-lite"/>
    </source>
</evidence>
<dbReference type="GO" id="GO:0005886">
    <property type="term" value="C:plasma membrane"/>
    <property type="evidence" value="ECO:0007669"/>
    <property type="project" value="TreeGrafter"/>
</dbReference>
<keyword evidence="7" id="KW-0325">Glycoprotein</keyword>
<dbReference type="GO" id="GO:0015501">
    <property type="term" value="F:glutamate:sodium symporter activity"/>
    <property type="evidence" value="ECO:0007669"/>
    <property type="project" value="TreeGrafter"/>
</dbReference>
<proteinExistence type="inferred from homology"/>
<dbReference type="PANTHER" id="PTHR11958:SF99">
    <property type="entry name" value="SODIUM-DEPENDENT EXCITATORY AMINO ACID TRANSPORTER GLT-6-RELATED"/>
    <property type="match status" value="1"/>
</dbReference>
<dbReference type="PANTHER" id="PTHR11958">
    <property type="entry name" value="SODIUM/DICARBOXYLATE SYMPORTER-RELATED"/>
    <property type="match status" value="1"/>
</dbReference>
<evidence type="ECO:0000256" key="8">
    <source>
        <dbReference type="RuleBase" id="RU361216"/>
    </source>
</evidence>
<feature type="transmembrane region" description="Helical" evidence="8">
    <location>
        <begin position="121"/>
        <end position="143"/>
    </location>
</feature>
<gene>
    <name evidence="10" type="primary">EAA1</name>
    <name evidence="10" type="ORF">TR158702</name>
</gene>
<sequence>MPSGQLKVNDKGDKKTRKNFKFPKMKQVKVPKNKCTTWFRKPENIQLVMTISSVVLGLAFGFIIKTVHPDISPRTVNLVAFPGELLMNMLKLLIIPLITSSLISGLANLDVRSCGKIGTYALLYYFATTLLAVIIGIVLVVAIHPGSPAIKETRGAGTHATAKGPNTLDALMDLFRNMFPENIIQACTQQLSSTLVNKTIIPDAVKLNESAQPIVVEVLEQRFLESTNVLGLVTFSVAFGLCIATMGEAGRLMLDFFIIMNEIIMRLVRLIMWYAPFGIVFLIIGKIIGLKDLAGTAAGLGLYMLTVISGLFIHLFFSLMMIYFLVCRKNPLVYFKGLFQAFFMALGTASSSATLPITFKCLEETLGIDPRVTRFVLPIGATVNMDGTALYEAVACIFIAQINEITLSIGQLVTISITATLAAIGAASVPSAGLVTMVLVLTSVGLPVNDITLILAVDWMLDRIRTSINVMGDAYGAGVVAHLCRQQLVKPARRLTSVSIANDLPNHLHEAGDEDYDDDAPPIELEEQLRNDKD</sequence>
<evidence type="ECO:0000256" key="1">
    <source>
        <dbReference type="ARBA" id="ARBA00004141"/>
    </source>
</evidence>
<organism evidence="10">
    <name type="scientific">Schistocephalus solidus</name>
    <name type="common">Tapeworm</name>
    <dbReference type="NCBI Taxonomy" id="70667"/>
    <lineage>
        <taxon>Eukaryota</taxon>
        <taxon>Metazoa</taxon>
        <taxon>Spiralia</taxon>
        <taxon>Lophotrochozoa</taxon>
        <taxon>Platyhelminthes</taxon>
        <taxon>Cestoda</taxon>
        <taxon>Eucestoda</taxon>
        <taxon>Diphyllobothriidea</taxon>
        <taxon>Diphyllobothriidae</taxon>
        <taxon>Schistocephalus</taxon>
    </lineage>
</organism>
<keyword evidence="2 8" id="KW-0813">Transport</keyword>
<comment type="subcellular location">
    <subcellularLocation>
        <location evidence="1 8">Membrane</location>
        <topology evidence="1 8">Multi-pass membrane protein</topology>
    </subcellularLocation>
</comment>
<keyword evidence="5 8" id="KW-1133">Transmembrane helix</keyword>
<accession>A0A0X3P0H1</accession>
<evidence type="ECO:0000256" key="2">
    <source>
        <dbReference type="ARBA" id="ARBA00022448"/>
    </source>
</evidence>
<dbReference type="GO" id="GO:0015175">
    <property type="term" value="F:neutral L-amino acid transmembrane transporter activity"/>
    <property type="evidence" value="ECO:0007669"/>
    <property type="project" value="TreeGrafter"/>
</dbReference>
<dbReference type="GO" id="GO:0005313">
    <property type="term" value="F:L-glutamate transmembrane transporter activity"/>
    <property type="evidence" value="ECO:0007669"/>
    <property type="project" value="TreeGrafter"/>
</dbReference>
<dbReference type="AlphaFoldDB" id="A0A0X3P0H1"/>
<dbReference type="InterPro" id="IPR050746">
    <property type="entry name" value="DAACS"/>
</dbReference>
<feature type="transmembrane region" description="Helical" evidence="8">
    <location>
        <begin position="267"/>
        <end position="288"/>
    </location>
</feature>
<dbReference type="PROSITE" id="PS00713">
    <property type="entry name" value="NA_DICARBOXYL_SYMP_1"/>
    <property type="match status" value="1"/>
</dbReference>
<name>A0A0X3P0H1_SCHSO</name>
<feature type="transmembrane region" description="Helical" evidence="8">
    <location>
        <begin position="300"/>
        <end position="326"/>
    </location>
</feature>
<feature type="transmembrane region" description="Helical" evidence="8">
    <location>
        <begin position="88"/>
        <end position="109"/>
    </location>
</feature>
<dbReference type="EMBL" id="GEEE01017850">
    <property type="protein sequence ID" value="JAP45375.1"/>
    <property type="molecule type" value="Transcribed_RNA"/>
</dbReference>
<reference evidence="10" key="1">
    <citation type="submission" date="2016-01" db="EMBL/GenBank/DDBJ databases">
        <title>Reference transcriptome for the parasite Schistocephalus solidus: insights into the molecular evolution of parasitism.</title>
        <authorList>
            <person name="Hebert F.O."/>
            <person name="Grambauer S."/>
            <person name="Barber I."/>
            <person name="Landry C.R."/>
            <person name="Aubin-Horth N."/>
        </authorList>
    </citation>
    <scope>NUCLEOTIDE SEQUENCE</scope>
</reference>
<dbReference type="SUPFAM" id="SSF118215">
    <property type="entry name" value="Proton glutamate symport protein"/>
    <property type="match status" value="1"/>
</dbReference>